<organism evidence="2 3">
    <name type="scientific">Syncephalastrum racemosum</name>
    <name type="common">Filamentous fungus</name>
    <dbReference type="NCBI Taxonomy" id="13706"/>
    <lineage>
        <taxon>Eukaryota</taxon>
        <taxon>Fungi</taxon>
        <taxon>Fungi incertae sedis</taxon>
        <taxon>Mucoromycota</taxon>
        <taxon>Mucoromycotina</taxon>
        <taxon>Mucoromycetes</taxon>
        <taxon>Mucorales</taxon>
        <taxon>Syncephalastraceae</taxon>
        <taxon>Syncephalastrum</taxon>
    </lineage>
</organism>
<feature type="region of interest" description="Disordered" evidence="1">
    <location>
        <begin position="33"/>
        <end position="57"/>
    </location>
</feature>
<dbReference type="CDD" id="cd20540">
    <property type="entry name" value="CYCLIN_CCNY_like"/>
    <property type="match status" value="1"/>
</dbReference>
<feature type="compositionally biased region" description="Basic and acidic residues" evidence="1">
    <location>
        <begin position="34"/>
        <end position="57"/>
    </location>
</feature>
<dbReference type="STRING" id="13706.A0A1X2HTX6"/>
<proteinExistence type="predicted"/>
<dbReference type="Proteomes" id="UP000242180">
    <property type="component" value="Unassembled WGS sequence"/>
</dbReference>
<comment type="caution">
    <text evidence="2">The sequence shown here is derived from an EMBL/GenBank/DDBJ whole genome shotgun (WGS) entry which is preliminary data.</text>
</comment>
<feature type="compositionally biased region" description="Basic and acidic residues" evidence="1">
    <location>
        <begin position="91"/>
        <end position="100"/>
    </location>
</feature>
<feature type="region of interest" description="Disordered" evidence="1">
    <location>
        <begin position="75"/>
        <end position="111"/>
    </location>
</feature>
<keyword evidence="3" id="KW-1185">Reference proteome</keyword>
<evidence type="ECO:0000313" key="3">
    <source>
        <dbReference type="Proteomes" id="UP000242180"/>
    </source>
</evidence>
<dbReference type="InterPro" id="IPR036915">
    <property type="entry name" value="Cyclin-like_sf"/>
</dbReference>
<dbReference type="SUPFAM" id="SSF47954">
    <property type="entry name" value="Cyclin-like"/>
    <property type="match status" value="1"/>
</dbReference>
<reference evidence="2 3" key="1">
    <citation type="submission" date="2016-07" db="EMBL/GenBank/DDBJ databases">
        <title>Pervasive Adenine N6-methylation of Active Genes in Fungi.</title>
        <authorList>
            <consortium name="DOE Joint Genome Institute"/>
            <person name="Mondo S.J."/>
            <person name="Dannebaum R.O."/>
            <person name="Kuo R.C."/>
            <person name="Labutti K."/>
            <person name="Haridas S."/>
            <person name="Kuo A."/>
            <person name="Salamov A."/>
            <person name="Ahrendt S.R."/>
            <person name="Lipzen A."/>
            <person name="Sullivan W."/>
            <person name="Andreopoulos W.B."/>
            <person name="Clum A."/>
            <person name="Lindquist E."/>
            <person name="Daum C."/>
            <person name="Ramamoorthy G.K."/>
            <person name="Gryganskyi A."/>
            <person name="Culley D."/>
            <person name="Magnuson J.K."/>
            <person name="James T.Y."/>
            <person name="O'Malley M.A."/>
            <person name="Stajich J.E."/>
            <person name="Spatafora J.W."/>
            <person name="Visel A."/>
            <person name="Grigoriev I.V."/>
        </authorList>
    </citation>
    <scope>NUCLEOTIDE SEQUENCE [LARGE SCALE GENOMIC DNA]</scope>
    <source>
        <strain evidence="2 3">NRRL 2496</strain>
    </source>
</reference>
<evidence type="ECO:0000313" key="2">
    <source>
        <dbReference type="EMBL" id="ORZ03040.1"/>
    </source>
</evidence>
<dbReference type="EMBL" id="MCGN01000001">
    <property type="protein sequence ID" value="ORZ03040.1"/>
    <property type="molecule type" value="Genomic_DNA"/>
</dbReference>
<dbReference type="AlphaFoldDB" id="A0A1X2HTX6"/>
<gene>
    <name evidence="2" type="ORF">BCR43DRAFT_33385</name>
</gene>
<dbReference type="PANTHER" id="PTHR14248">
    <property type="entry name" value="CYCLIN Y, ISOFORM A"/>
    <property type="match status" value="1"/>
</dbReference>
<evidence type="ECO:0000256" key="1">
    <source>
        <dbReference type="SAM" id="MobiDB-lite"/>
    </source>
</evidence>
<name>A0A1X2HTX6_SYNRA</name>
<dbReference type="InParanoid" id="A0A1X2HTX6"/>
<protein>
    <submittedName>
        <fullName evidence="2">Uncharacterized protein</fullName>
    </submittedName>
</protein>
<sequence>MSTQHISRRPISLVSAIRKDETAFRIAGIPIPDADAHKGEATSKPQQRERVSKHVKKNDTNDTFYDYKDIWNTGRPLMAPPHSVQSGPEASSRKEPETIKEGATPDNAWGPEHRSALTLMAQLSDEAEMADVSLPSLTQQSLSHYPNDNGKACRVAAELLMGVGDSSSDIYDDDAEEDDDDGDIITPTFAAPLPDKYLDADITLETPWSPPLGVERLAHRRSVEPKSTSPQLNAEDEYLQLAQTDKSFQIEWQTTFHEEWQSQERMEALVRWISYSLCSKLRESHAQERFMYDDIFTAHPDLVASSTSKDRKRLFGTEATTAWFDIYDMIAYVFDCGTLVAEHGVIAMVYIERMLRVSGQPLCDANWRLVTLMGLMLSVKIWDDCAVFNADFVQIFPDIDLSRINLVERHFLHSLKYNIGVSCQEFATTFLQLQQQHDRATD</sequence>
<accession>A0A1X2HTX6</accession>
<dbReference type="OrthoDB" id="10250320at2759"/>
<dbReference type="Gene3D" id="1.10.472.10">
    <property type="entry name" value="Cyclin-like"/>
    <property type="match status" value="1"/>
</dbReference>